<organism evidence="2 3">
    <name type="scientific">Candidatus Ornithomonoglobus intestinigallinarum</name>
    <dbReference type="NCBI Taxonomy" id="2840894"/>
    <lineage>
        <taxon>Bacteria</taxon>
        <taxon>Bacillati</taxon>
        <taxon>Bacillota</taxon>
        <taxon>Clostridia</taxon>
        <taxon>Candidatus Ornithomonoglobus</taxon>
    </lineage>
</organism>
<dbReference type="Proteomes" id="UP000824165">
    <property type="component" value="Unassembled WGS sequence"/>
</dbReference>
<evidence type="ECO:0000313" key="2">
    <source>
        <dbReference type="EMBL" id="HIT85990.1"/>
    </source>
</evidence>
<feature type="signal peptide" evidence="1">
    <location>
        <begin position="1"/>
        <end position="24"/>
    </location>
</feature>
<name>A0A9D1H3R6_9FIRM</name>
<comment type="caution">
    <text evidence="2">The sequence shown here is derived from an EMBL/GenBank/DDBJ whole genome shotgun (WGS) entry which is preliminary data.</text>
</comment>
<keyword evidence="1" id="KW-0732">Signal</keyword>
<protein>
    <submittedName>
        <fullName evidence="2">Uncharacterized protein</fullName>
    </submittedName>
</protein>
<evidence type="ECO:0000313" key="3">
    <source>
        <dbReference type="Proteomes" id="UP000824165"/>
    </source>
</evidence>
<reference evidence="2" key="2">
    <citation type="journal article" date="2021" name="PeerJ">
        <title>Extensive microbial diversity within the chicken gut microbiome revealed by metagenomics and culture.</title>
        <authorList>
            <person name="Gilroy R."/>
            <person name="Ravi A."/>
            <person name="Getino M."/>
            <person name="Pursley I."/>
            <person name="Horton D.L."/>
            <person name="Alikhan N.F."/>
            <person name="Baker D."/>
            <person name="Gharbi K."/>
            <person name="Hall N."/>
            <person name="Watson M."/>
            <person name="Adriaenssens E.M."/>
            <person name="Foster-Nyarko E."/>
            <person name="Jarju S."/>
            <person name="Secka A."/>
            <person name="Antonio M."/>
            <person name="Oren A."/>
            <person name="Chaudhuri R.R."/>
            <person name="La Ragione R."/>
            <person name="Hildebrand F."/>
            <person name="Pallen M.J."/>
        </authorList>
    </citation>
    <scope>NUCLEOTIDE SEQUENCE</scope>
    <source>
        <strain evidence="2">CHK181-108</strain>
    </source>
</reference>
<dbReference type="SUPFAM" id="SSF50939">
    <property type="entry name" value="Sialidases"/>
    <property type="match status" value="1"/>
</dbReference>
<dbReference type="InterPro" id="IPR036278">
    <property type="entry name" value="Sialidase_sf"/>
</dbReference>
<dbReference type="EMBL" id="DVLU01000095">
    <property type="protein sequence ID" value="HIT85990.1"/>
    <property type="molecule type" value="Genomic_DNA"/>
</dbReference>
<sequence length="458" mass="48842">MMKKIVSALAALAVAGGMCMPAFAAEKVTAAGVPADGYKFVDIAYDGDGTFVALAKDEASGNSQRGWICYSDDNGNTWQQTVNIPNAIKTNCYLFANPNSRQQLVWWDAKNMFVVHNSSANGAYTTYENEKGLNWQGASNLYWLANAMTTVSGDALIMSSNDSVSVTDTADSNVLSNNAMTGVGVNTALTVSASNVDENGNRNVFVTGNSSCASIVLTKNEDGTYSWDNLTKGYQARLSGSGFENLPTNSYDSVYTGKSNQFVFINDSNAFYVAKDPNGENKFSQFVYKYSSPSSANVTGVNVNDSYIVLGMSDGTMYYTDNAAIDENTEWKQVPGMNADEPVKNIEFISDSEFVALSETGIYKGSLVADEPEPVEPVTVTPLDNDFEDGSQGWTAAIPASTEAVTGGTWKITNSNNQVATVDANIGAAMEGSFTIGLVLTETAVGDNTISSVAFELK</sequence>
<reference evidence="2" key="1">
    <citation type="submission" date="2020-10" db="EMBL/GenBank/DDBJ databases">
        <authorList>
            <person name="Gilroy R."/>
        </authorList>
    </citation>
    <scope>NUCLEOTIDE SEQUENCE</scope>
    <source>
        <strain evidence="2">CHK181-108</strain>
    </source>
</reference>
<feature type="chain" id="PRO_5038766993" evidence="1">
    <location>
        <begin position="25"/>
        <end position="458"/>
    </location>
</feature>
<proteinExistence type="predicted"/>
<evidence type="ECO:0000256" key="1">
    <source>
        <dbReference type="SAM" id="SignalP"/>
    </source>
</evidence>
<dbReference type="AlphaFoldDB" id="A0A9D1H3R6"/>
<accession>A0A9D1H3R6</accession>
<gene>
    <name evidence="2" type="ORF">IAA60_08850</name>
</gene>